<dbReference type="SUPFAM" id="SSF48230">
    <property type="entry name" value="Chondroitin AC/alginate lyase"/>
    <property type="match status" value="1"/>
</dbReference>
<dbReference type="InterPro" id="IPR031680">
    <property type="entry name" value="Hepar_II_III_N"/>
</dbReference>
<dbReference type="InterPro" id="IPR012480">
    <property type="entry name" value="Hepar_II_III_C"/>
</dbReference>
<evidence type="ECO:0000313" key="8">
    <source>
        <dbReference type="Proteomes" id="UP001064632"/>
    </source>
</evidence>
<dbReference type="RefSeq" id="WP_261693366.1">
    <property type="nucleotide sequence ID" value="NZ_CP104694.1"/>
</dbReference>
<dbReference type="EMBL" id="CP104694">
    <property type="protein sequence ID" value="UXI66382.1"/>
    <property type="molecule type" value="Genomic_DNA"/>
</dbReference>
<name>A0ABY6BA07_9GAMM</name>
<keyword evidence="3" id="KW-0574">Periplasm</keyword>
<keyword evidence="4" id="KW-0456">Lyase</keyword>
<proteinExistence type="predicted"/>
<dbReference type="Gene3D" id="1.50.10.100">
    <property type="entry name" value="Chondroitin AC/alginate lyase"/>
    <property type="match status" value="1"/>
</dbReference>
<feature type="domain" description="Heparinase II/III-like C-terminal" evidence="5">
    <location>
        <begin position="316"/>
        <end position="525"/>
    </location>
</feature>
<evidence type="ECO:0000259" key="6">
    <source>
        <dbReference type="Pfam" id="PF16889"/>
    </source>
</evidence>
<evidence type="ECO:0000259" key="5">
    <source>
        <dbReference type="Pfam" id="PF07940"/>
    </source>
</evidence>
<keyword evidence="8" id="KW-1185">Reference proteome</keyword>
<dbReference type="InterPro" id="IPR008929">
    <property type="entry name" value="Chondroitin_lyas"/>
</dbReference>
<evidence type="ECO:0000256" key="3">
    <source>
        <dbReference type="ARBA" id="ARBA00022764"/>
    </source>
</evidence>
<dbReference type="PANTHER" id="PTHR39210:SF1">
    <property type="entry name" value="HEPARIN-SULFATE LYASE"/>
    <property type="match status" value="1"/>
</dbReference>
<reference evidence="7" key="1">
    <citation type="submission" date="2022-09" db="EMBL/GenBank/DDBJ databases">
        <title>Tahibacter sp. nov., isolated from a fresh water.</title>
        <authorList>
            <person name="Baek J.H."/>
            <person name="Lee J.K."/>
            <person name="Kim J.M."/>
            <person name="Jeon C.O."/>
        </authorList>
    </citation>
    <scope>NUCLEOTIDE SEQUENCE</scope>
    <source>
        <strain evidence="7">W38</strain>
    </source>
</reference>
<dbReference type="PANTHER" id="PTHR39210">
    <property type="entry name" value="HEPARIN-SULFATE LYASE"/>
    <property type="match status" value="1"/>
</dbReference>
<evidence type="ECO:0000313" key="7">
    <source>
        <dbReference type="EMBL" id="UXI66382.1"/>
    </source>
</evidence>
<gene>
    <name evidence="7" type="ORF">N4264_16685</name>
</gene>
<evidence type="ECO:0000256" key="1">
    <source>
        <dbReference type="ARBA" id="ARBA00004418"/>
    </source>
</evidence>
<sequence length="542" mass="60952">MIGPALRLYHTVRWLRPVQIAGRVWQAVYHPSIPIAPAPRVRAAAGSWLLPAWRKPLMIDATTLRIHAKRCEIISPSQWNDVDQDKLRLYGLHYFDDVTALQAEDRRDWHLQLMHRWVDENAIGHGNGWEPYPISLRSVNWIIWALAGGQLDPLLQSSLAMQLRYLQHHLERHLLGNHLWANGKALAFAGVYFDGAEADRWLEQGLSILRAERREQILPDGGHFERSPMYHAVVLADLLDLLALARAYPGRLPDTDIREWQDTARAMFAWLAVMTHPDGAVAQFNDAALDGAPRLDDLQASAAAIGVQWHPLAEAPLQVLESSGYARMTRGDAVVLTDIGDIGPDYLPGHAHAETLSFELSLRGHRLFVNAGTSCYATGRQREWERSTAAHNTVQVDGADSSEVWSSFRVARRARVFDRGWGNDRETTWLRATHDGYHRLPGRVLHERIWRLTSNGLTICDQLEGSWHTATARLRLAPTLHAASEEQGVAIRAANVHVRWHGVRECRIEDSTWHAGFGQSERCSVLALDLAAATAITDLSWS</sequence>
<dbReference type="Proteomes" id="UP001064632">
    <property type="component" value="Chromosome"/>
</dbReference>
<evidence type="ECO:0000256" key="4">
    <source>
        <dbReference type="ARBA" id="ARBA00023239"/>
    </source>
</evidence>
<dbReference type="Pfam" id="PF16889">
    <property type="entry name" value="Hepar_II_III_N"/>
    <property type="match status" value="1"/>
</dbReference>
<dbReference type="Gene3D" id="2.70.98.70">
    <property type="match status" value="1"/>
</dbReference>
<protein>
    <submittedName>
        <fullName evidence="7">Heparinase II/III family protein</fullName>
    </submittedName>
</protein>
<comment type="subcellular location">
    <subcellularLocation>
        <location evidence="1">Periplasm</location>
    </subcellularLocation>
</comment>
<dbReference type="Pfam" id="PF07940">
    <property type="entry name" value="Hepar_II_III_C"/>
    <property type="match status" value="1"/>
</dbReference>
<evidence type="ECO:0000256" key="2">
    <source>
        <dbReference type="ARBA" id="ARBA00022729"/>
    </source>
</evidence>
<accession>A0ABY6BA07</accession>
<feature type="domain" description="Heparin-sulfate lyase N-terminal" evidence="6">
    <location>
        <begin position="160"/>
        <end position="289"/>
    </location>
</feature>
<keyword evidence="2" id="KW-0732">Signal</keyword>
<organism evidence="7 8">
    <name type="scientific">Tahibacter amnicola</name>
    <dbReference type="NCBI Taxonomy" id="2976241"/>
    <lineage>
        <taxon>Bacteria</taxon>
        <taxon>Pseudomonadati</taxon>
        <taxon>Pseudomonadota</taxon>
        <taxon>Gammaproteobacteria</taxon>
        <taxon>Lysobacterales</taxon>
        <taxon>Rhodanobacteraceae</taxon>
        <taxon>Tahibacter</taxon>
    </lineage>
</organism>